<feature type="site" description="Stabilizes the basic form of H active site to accept a proton" evidence="8">
    <location>
        <position position="91"/>
    </location>
</feature>
<dbReference type="GO" id="GO:0005737">
    <property type="term" value="C:cytoplasm"/>
    <property type="evidence" value="ECO:0007669"/>
    <property type="project" value="UniProtKB-SubCell"/>
</dbReference>
<keyword evidence="13" id="KW-1185">Reference proteome</keyword>
<feature type="binding site" evidence="8">
    <location>
        <position position="64"/>
    </location>
    <ligand>
        <name>tRNA</name>
        <dbReference type="ChEBI" id="CHEBI:17843"/>
    </ligand>
</feature>
<evidence type="ECO:0000256" key="1">
    <source>
        <dbReference type="ARBA" id="ARBA00013260"/>
    </source>
</evidence>
<evidence type="ECO:0000313" key="13">
    <source>
        <dbReference type="Proteomes" id="UP000183997"/>
    </source>
</evidence>
<evidence type="ECO:0000256" key="11">
    <source>
        <dbReference type="SAM" id="MobiDB-lite"/>
    </source>
</evidence>
<dbReference type="InterPro" id="IPR018171">
    <property type="entry name" value="Pept_tRNA_hydro_CS"/>
</dbReference>
<comment type="caution">
    <text evidence="8">Lacks conserved residue(s) required for the propagation of feature annotation.</text>
</comment>
<feature type="binding site" evidence="8">
    <location>
        <position position="14"/>
    </location>
    <ligand>
        <name>tRNA</name>
        <dbReference type="ChEBI" id="CHEBI:17843"/>
    </ligand>
</feature>
<comment type="function">
    <text evidence="8">Hydrolyzes ribosome-free peptidyl-tRNAs (with 1 or more amino acids incorporated), which drop off the ribosome during protein synthesis, or as a result of ribosome stalling.</text>
</comment>
<dbReference type="InterPro" id="IPR036416">
    <property type="entry name" value="Pept_tRNA_hydro_sf"/>
</dbReference>
<keyword evidence="2 8" id="KW-0820">tRNA-binding</keyword>
<dbReference type="EMBL" id="FRAR01000011">
    <property type="protein sequence ID" value="SHK35137.1"/>
    <property type="molecule type" value="Genomic_DNA"/>
</dbReference>
<dbReference type="STRING" id="1121421.SAMN02745123_01586"/>
<evidence type="ECO:0000256" key="8">
    <source>
        <dbReference type="HAMAP-Rule" id="MF_00083"/>
    </source>
</evidence>
<evidence type="ECO:0000313" key="12">
    <source>
        <dbReference type="EMBL" id="SHK35137.1"/>
    </source>
</evidence>
<dbReference type="GO" id="GO:0004045">
    <property type="term" value="F:peptidyl-tRNA hydrolase activity"/>
    <property type="evidence" value="ECO:0007669"/>
    <property type="project" value="UniProtKB-UniRule"/>
</dbReference>
<feature type="region of interest" description="Disordered" evidence="11">
    <location>
        <begin position="184"/>
        <end position="208"/>
    </location>
</feature>
<dbReference type="RefSeq" id="WP_072912768.1">
    <property type="nucleotide sequence ID" value="NZ_FRAR01000011.1"/>
</dbReference>
<evidence type="ECO:0000256" key="10">
    <source>
        <dbReference type="RuleBase" id="RU004320"/>
    </source>
</evidence>
<evidence type="ECO:0000256" key="2">
    <source>
        <dbReference type="ARBA" id="ARBA00022555"/>
    </source>
</evidence>
<feature type="site" description="Discriminates between blocked and unblocked aminoacyl-tRNA" evidence="8">
    <location>
        <position position="9"/>
    </location>
</feature>
<dbReference type="Proteomes" id="UP000183997">
    <property type="component" value="Unassembled WGS sequence"/>
</dbReference>
<dbReference type="PANTHER" id="PTHR17224:SF1">
    <property type="entry name" value="PEPTIDYL-TRNA HYDROLASE"/>
    <property type="match status" value="1"/>
</dbReference>
<dbReference type="FunFam" id="3.40.50.1470:FF:000001">
    <property type="entry name" value="Peptidyl-tRNA hydrolase"/>
    <property type="match status" value="1"/>
</dbReference>
<dbReference type="HAMAP" id="MF_00083">
    <property type="entry name" value="Pept_tRNA_hydro_bact"/>
    <property type="match status" value="1"/>
</dbReference>
<dbReference type="PROSITE" id="PS01195">
    <property type="entry name" value="PEPT_TRNA_HYDROL_1"/>
    <property type="match status" value="1"/>
</dbReference>
<dbReference type="OrthoDB" id="9800507at2"/>
<evidence type="ECO:0000256" key="4">
    <source>
        <dbReference type="ARBA" id="ARBA00022884"/>
    </source>
</evidence>
<feature type="active site" description="Proton acceptor" evidence="8">
    <location>
        <position position="19"/>
    </location>
</feature>
<comment type="catalytic activity">
    <reaction evidence="6 8 9">
        <text>an N-acyl-L-alpha-aminoacyl-tRNA + H2O = an N-acyl-L-amino acid + a tRNA + H(+)</text>
        <dbReference type="Rhea" id="RHEA:54448"/>
        <dbReference type="Rhea" id="RHEA-COMP:10123"/>
        <dbReference type="Rhea" id="RHEA-COMP:13883"/>
        <dbReference type="ChEBI" id="CHEBI:15377"/>
        <dbReference type="ChEBI" id="CHEBI:15378"/>
        <dbReference type="ChEBI" id="CHEBI:59874"/>
        <dbReference type="ChEBI" id="CHEBI:78442"/>
        <dbReference type="ChEBI" id="CHEBI:138191"/>
        <dbReference type="EC" id="3.1.1.29"/>
    </reaction>
</comment>
<dbReference type="Pfam" id="PF01195">
    <property type="entry name" value="Pept_tRNA_hydro"/>
    <property type="match status" value="1"/>
</dbReference>
<organism evidence="12 13">
    <name type="scientific">Desulforamulus aeronauticus DSM 10349</name>
    <dbReference type="NCBI Taxonomy" id="1121421"/>
    <lineage>
        <taxon>Bacteria</taxon>
        <taxon>Bacillati</taxon>
        <taxon>Bacillota</taxon>
        <taxon>Clostridia</taxon>
        <taxon>Eubacteriales</taxon>
        <taxon>Peptococcaceae</taxon>
        <taxon>Desulforamulus</taxon>
    </lineage>
</organism>
<dbReference type="EC" id="3.1.1.29" evidence="1 8"/>
<reference evidence="13" key="1">
    <citation type="submission" date="2016-11" db="EMBL/GenBank/DDBJ databases">
        <authorList>
            <person name="Varghese N."/>
            <person name="Submissions S."/>
        </authorList>
    </citation>
    <scope>NUCLEOTIDE SEQUENCE [LARGE SCALE GENOMIC DNA]</scope>
    <source>
        <strain evidence="13">DSM 10349</strain>
    </source>
</reference>
<dbReference type="NCBIfam" id="TIGR00447">
    <property type="entry name" value="pth"/>
    <property type="match status" value="1"/>
</dbReference>
<evidence type="ECO:0000256" key="9">
    <source>
        <dbReference type="RuleBase" id="RU000673"/>
    </source>
</evidence>
<dbReference type="GO" id="GO:0072344">
    <property type="term" value="P:rescue of stalled ribosome"/>
    <property type="evidence" value="ECO:0007669"/>
    <property type="project" value="UniProtKB-UniRule"/>
</dbReference>
<keyword evidence="4 8" id="KW-0694">RNA-binding</keyword>
<keyword evidence="3 8" id="KW-0378">Hydrolase</keyword>
<sequence length="208" mass="22653">MKIIVGLGNPGAEYAQTRHNIGFMIVDGLAKELGVSLDKNQHKARVGQAHVGREKVILVKPQTYMNLSGQAVVALMNWYKLSPEDLLVISDDMDLPIGHVRIRKNGSAGGQKGLKNIIELLGTQEFSRMRVGIGRPEHGTVDHVLGKITNAEAEQMAPALANAIEAVKVWALEGTAAAMNRFNTKKEKQDRRKAVEKTGTVAGQPEEE</sequence>
<dbReference type="SUPFAM" id="SSF53178">
    <property type="entry name" value="Peptidyl-tRNA hydrolase-like"/>
    <property type="match status" value="1"/>
</dbReference>
<dbReference type="GO" id="GO:0006515">
    <property type="term" value="P:protein quality control for misfolded or incompletely synthesized proteins"/>
    <property type="evidence" value="ECO:0007669"/>
    <property type="project" value="UniProtKB-UniRule"/>
</dbReference>
<gene>
    <name evidence="8" type="primary">pth</name>
    <name evidence="12" type="ORF">SAMN02745123_01586</name>
</gene>
<dbReference type="Gene3D" id="3.40.50.1470">
    <property type="entry name" value="Peptidyl-tRNA hydrolase"/>
    <property type="match status" value="1"/>
</dbReference>
<accession>A0A1M6RS64</accession>
<dbReference type="AlphaFoldDB" id="A0A1M6RS64"/>
<dbReference type="PANTHER" id="PTHR17224">
    <property type="entry name" value="PEPTIDYL-TRNA HYDROLASE"/>
    <property type="match status" value="1"/>
</dbReference>
<feature type="compositionally biased region" description="Basic and acidic residues" evidence="11">
    <location>
        <begin position="184"/>
        <end position="196"/>
    </location>
</feature>
<comment type="subunit">
    <text evidence="8">Monomer.</text>
</comment>
<feature type="binding site" evidence="8">
    <location>
        <position position="66"/>
    </location>
    <ligand>
        <name>tRNA</name>
        <dbReference type="ChEBI" id="CHEBI:17843"/>
    </ligand>
</feature>
<protein>
    <recommendedName>
        <fullName evidence="7 8">Peptidyl-tRNA hydrolase</fullName>
        <shortName evidence="8">Pth</shortName>
        <ecNumber evidence="1 8">3.1.1.29</ecNumber>
    </recommendedName>
</protein>
<evidence type="ECO:0000256" key="3">
    <source>
        <dbReference type="ARBA" id="ARBA00022801"/>
    </source>
</evidence>
<dbReference type="GO" id="GO:0000049">
    <property type="term" value="F:tRNA binding"/>
    <property type="evidence" value="ECO:0007669"/>
    <property type="project" value="UniProtKB-UniRule"/>
</dbReference>
<evidence type="ECO:0000256" key="6">
    <source>
        <dbReference type="ARBA" id="ARBA00048707"/>
    </source>
</evidence>
<evidence type="ECO:0000256" key="7">
    <source>
        <dbReference type="ARBA" id="ARBA00050038"/>
    </source>
</evidence>
<comment type="function">
    <text evidence="8">Catalyzes the release of premature peptidyl moieties from peptidyl-tRNA molecules trapped in stalled 50S ribosomal subunits, and thus maintains levels of free tRNAs and 50S ribosomes.</text>
</comment>
<name>A0A1M6RS64_9FIRM</name>
<dbReference type="InterPro" id="IPR001328">
    <property type="entry name" value="Pept_tRNA_hydro"/>
</dbReference>
<keyword evidence="8" id="KW-0963">Cytoplasm</keyword>
<dbReference type="CDD" id="cd00462">
    <property type="entry name" value="PTH"/>
    <property type="match status" value="1"/>
</dbReference>
<evidence type="ECO:0000256" key="5">
    <source>
        <dbReference type="ARBA" id="ARBA00038063"/>
    </source>
</evidence>
<proteinExistence type="inferred from homology"/>
<comment type="subcellular location">
    <subcellularLocation>
        <location evidence="8">Cytoplasm</location>
    </subcellularLocation>
</comment>
<comment type="similarity">
    <text evidence="5 8 10">Belongs to the PTH family.</text>
</comment>